<evidence type="ECO:0000313" key="2">
    <source>
        <dbReference type="Proteomes" id="UP000808349"/>
    </source>
</evidence>
<protein>
    <submittedName>
        <fullName evidence="1">Uncharacterized protein</fullName>
    </submittedName>
</protein>
<dbReference type="AlphaFoldDB" id="A0A9D7XII7"/>
<proteinExistence type="predicted"/>
<accession>A0A9D7XII7</accession>
<gene>
    <name evidence="1" type="ORF">IPO85_15100</name>
</gene>
<reference evidence="1 2" key="1">
    <citation type="submission" date="2020-10" db="EMBL/GenBank/DDBJ databases">
        <title>Connecting structure to function with the recovery of over 1000 high-quality activated sludge metagenome-assembled genomes encoding full-length rRNA genes using long-read sequencing.</title>
        <authorList>
            <person name="Singleton C.M."/>
            <person name="Petriglieri F."/>
            <person name="Kristensen J.M."/>
            <person name="Kirkegaard R.H."/>
            <person name="Michaelsen T.Y."/>
            <person name="Andersen M.H."/>
            <person name="Karst S.M."/>
            <person name="Dueholm M.S."/>
            <person name="Nielsen P.H."/>
            <person name="Albertsen M."/>
        </authorList>
    </citation>
    <scope>NUCLEOTIDE SEQUENCE [LARGE SCALE GENOMIC DNA]</scope>
    <source>
        <strain evidence="1">Ribe_18-Q3-R11-54_BAT3C.373</strain>
    </source>
</reference>
<comment type="caution">
    <text evidence="1">The sequence shown here is derived from an EMBL/GenBank/DDBJ whole genome shotgun (WGS) entry which is preliminary data.</text>
</comment>
<organism evidence="1 2">
    <name type="scientific">Candidatus Defluviibacterium haderslevense</name>
    <dbReference type="NCBI Taxonomy" id="2981993"/>
    <lineage>
        <taxon>Bacteria</taxon>
        <taxon>Pseudomonadati</taxon>
        <taxon>Bacteroidota</taxon>
        <taxon>Saprospiria</taxon>
        <taxon>Saprospirales</taxon>
        <taxon>Saprospiraceae</taxon>
        <taxon>Candidatus Defluviibacterium</taxon>
    </lineage>
</organism>
<name>A0A9D7XII7_9BACT</name>
<evidence type="ECO:0000313" key="1">
    <source>
        <dbReference type="EMBL" id="MBK9718812.1"/>
    </source>
</evidence>
<dbReference type="Proteomes" id="UP000808349">
    <property type="component" value="Unassembled WGS sequence"/>
</dbReference>
<sequence>MDLINPNKNNRSNWNGEEEAKFHLKILLANSWCDSDGCFNRTDKNKDYKWTDNEGKDKGVYSSMTPEVKEDRSWNNKLLSATENFYGVKEQDLKGEGGTDAVLKIASKQASIILNIFTLPEGFAALNFKNGASILGNGIALFGMANDANDLTNDLTGFNFAEFTLGSKGADRLKTINAFTGLSSSFDFTKTFPKFNMAIGNIGDAKDLYELDTKFIYGKSK</sequence>
<dbReference type="EMBL" id="JADKFW010000013">
    <property type="protein sequence ID" value="MBK9718812.1"/>
    <property type="molecule type" value="Genomic_DNA"/>
</dbReference>